<reference evidence="1 2" key="1">
    <citation type="journal article" date="2017" name="N. Engl. J. Med.">
        <title>Transmission of Extensively Drug-Resistant Tuberculosis in South Africa.</title>
        <authorList>
            <person name="Shah N.S."/>
            <person name="Auld S.C."/>
            <person name="Brust J.C."/>
            <person name="Mathema B."/>
            <person name="Ismail N."/>
            <person name="Moodley P."/>
            <person name="Mlisana K."/>
            <person name="Allana S."/>
            <person name="Campbell A."/>
            <person name="Mthiyane T."/>
            <person name="Morris N."/>
            <person name="Mpangase P."/>
            <person name="van der Meulen H."/>
            <person name="Omar S.V."/>
            <person name="Brown T.S."/>
            <person name="Narechania A."/>
            <person name="Shaskina E."/>
            <person name="Kapwata T."/>
            <person name="Kreiswirth B."/>
            <person name="Gandhi N.R."/>
        </authorList>
    </citation>
    <scope>NUCLEOTIDE SEQUENCE [LARGE SCALE GENOMIC DNA]</scope>
    <source>
        <strain evidence="1 2">32301_S10</strain>
    </source>
</reference>
<dbReference type="Proteomes" id="UP000256381">
    <property type="component" value="Unassembled WGS sequence"/>
</dbReference>
<sequence length="68" mass="7333">MPSTCWGEAGPKSLMAKGFDRNFVLMASSRVRAGAGQVARTHVDVGMSKDLRGRRFSRIVVVVLVVVA</sequence>
<proteinExistence type="predicted"/>
<evidence type="ECO:0000313" key="2">
    <source>
        <dbReference type="Proteomes" id="UP000256381"/>
    </source>
</evidence>
<protein>
    <submittedName>
        <fullName evidence="1">Uncharacterized protein</fullName>
    </submittedName>
</protein>
<evidence type="ECO:0000313" key="1">
    <source>
        <dbReference type="EMBL" id="REQ56477.1"/>
    </source>
</evidence>
<gene>
    <name evidence="1" type="ORF">DSJ38_02765</name>
</gene>
<organism evidence="1 2">
    <name type="scientific">Mycobacterium tuberculosis</name>
    <dbReference type="NCBI Taxonomy" id="1773"/>
    <lineage>
        <taxon>Bacteria</taxon>
        <taxon>Bacillati</taxon>
        <taxon>Actinomycetota</taxon>
        <taxon>Actinomycetes</taxon>
        <taxon>Mycobacteriales</taxon>
        <taxon>Mycobacteriaceae</taxon>
        <taxon>Mycobacterium</taxon>
        <taxon>Mycobacterium tuberculosis complex</taxon>
    </lineage>
</organism>
<dbReference type="AlphaFoldDB" id="A0AB73YCS4"/>
<name>A0AB73YCS4_MYCTX</name>
<comment type="caution">
    <text evidence="1">The sequence shown here is derived from an EMBL/GenBank/DDBJ whole genome shotgun (WGS) entry which is preliminary data.</text>
</comment>
<accession>A0AB73YCS4</accession>
<dbReference type="EMBL" id="QTBD01000036">
    <property type="protein sequence ID" value="REQ56477.1"/>
    <property type="molecule type" value="Genomic_DNA"/>
</dbReference>